<evidence type="ECO:0000256" key="1">
    <source>
        <dbReference type="SAM" id="MobiDB-lite"/>
    </source>
</evidence>
<proteinExistence type="predicted"/>
<feature type="compositionally biased region" description="Basic and acidic residues" evidence="1">
    <location>
        <begin position="1"/>
        <end position="10"/>
    </location>
</feature>
<dbReference type="EMBL" id="PRLC01000010">
    <property type="protein sequence ID" value="RAW61086.1"/>
    <property type="molecule type" value="Genomic_DNA"/>
</dbReference>
<reference evidence="2 3" key="1">
    <citation type="submission" date="2018-02" db="EMBL/GenBank/DDBJ databases">
        <title>Complete genome sequencing of Faecalibacterium prausnitzii strains isolated from the human gut.</title>
        <authorList>
            <person name="Fitzgerald B.C."/>
            <person name="Shkoporov A.N."/>
            <person name="Ross P.R."/>
            <person name="Hill C."/>
        </authorList>
    </citation>
    <scope>NUCLEOTIDE SEQUENCE [LARGE SCALE GENOMIC DNA]</scope>
    <source>
        <strain evidence="2 3">APC922/41-1</strain>
    </source>
</reference>
<evidence type="ECO:0000313" key="2">
    <source>
        <dbReference type="EMBL" id="RAW61086.1"/>
    </source>
</evidence>
<keyword evidence="3" id="KW-1185">Reference proteome</keyword>
<name>A0A329UIY3_9FIRM</name>
<gene>
    <name evidence="2" type="ORF">C4N23_08370</name>
</gene>
<comment type="caution">
    <text evidence="2">The sequence shown here is derived from an EMBL/GenBank/DDBJ whole genome shotgun (WGS) entry which is preliminary data.</text>
</comment>
<feature type="compositionally biased region" description="Low complexity" evidence="1">
    <location>
        <begin position="356"/>
        <end position="365"/>
    </location>
</feature>
<feature type="region of interest" description="Disordered" evidence="1">
    <location>
        <begin position="356"/>
        <end position="380"/>
    </location>
</feature>
<dbReference type="RefSeq" id="WP_112145388.1">
    <property type="nucleotide sequence ID" value="NZ_PRLC01000010.1"/>
</dbReference>
<organism evidence="2 3">
    <name type="scientific">Faecalibacterium hattorii</name>
    <dbReference type="NCBI Taxonomy" id="2935520"/>
    <lineage>
        <taxon>Bacteria</taxon>
        <taxon>Bacillati</taxon>
        <taxon>Bacillota</taxon>
        <taxon>Clostridia</taxon>
        <taxon>Eubacteriales</taxon>
        <taxon>Oscillospiraceae</taxon>
        <taxon>Faecalibacterium</taxon>
    </lineage>
</organism>
<sequence>MANDERKRSYSTEGLNSRQEVQNALASAGYRPSDSVTAAGNALKELQENRPGDYESKYQDRIDAALDDLSGKKDFSYNYVNDPLYHQYAQVYTQNAHNASADAAAQAAALTGGYGSSYAASVAQQAYQQQIGALNLAIPTLYQLALDTYDSSGDALVTRLDQLSAQEQNAQGLYNQKLSDYYTQLEQLGSAYNSAYQKDYGRYQDYLSRLNTLYGYYSQQEQQQAAKKQQWFNNAVTALGVVGDAVQLLVSGTTGLGSLAGSLLNTGYNIYANNRDYEADRADTAWNQQMQEKKYQDGLTQQQFDNTLAQQQYQDKLRQQQFTNDVTSQRLNIAKGEWALKQSKAAQQVQKASADAAAKSSTGQLGSTGGLTVGKSGVSSGGTVPYTAARMRSQGKNDAAIRTELLKEGYSSGEVARIMRQLNS</sequence>
<feature type="compositionally biased region" description="Polar residues" evidence="1">
    <location>
        <begin position="11"/>
        <end position="25"/>
    </location>
</feature>
<protein>
    <submittedName>
        <fullName evidence="2">Cell envelope biogenesis protein TolA</fullName>
    </submittedName>
</protein>
<feature type="region of interest" description="Disordered" evidence="1">
    <location>
        <begin position="1"/>
        <end position="56"/>
    </location>
</feature>
<accession>A0A329UIY3</accession>
<dbReference type="Proteomes" id="UP000250429">
    <property type="component" value="Unassembled WGS sequence"/>
</dbReference>
<evidence type="ECO:0000313" key="3">
    <source>
        <dbReference type="Proteomes" id="UP000250429"/>
    </source>
</evidence>
<feature type="compositionally biased region" description="Basic and acidic residues" evidence="1">
    <location>
        <begin position="45"/>
        <end position="56"/>
    </location>
</feature>
<dbReference type="AlphaFoldDB" id="A0A329UIY3"/>